<evidence type="ECO:0000259" key="6">
    <source>
        <dbReference type="PROSITE" id="PS50887"/>
    </source>
</evidence>
<dbReference type="Gene3D" id="3.20.20.450">
    <property type="entry name" value="EAL domain"/>
    <property type="match status" value="1"/>
</dbReference>
<protein>
    <recommendedName>
        <fullName evidence="1">cyclic-guanylate-specific phosphodiesterase</fullName>
        <ecNumber evidence="1">3.1.4.52</ecNumber>
    </recommendedName>
</protein>
<dbReference type="InterPro" id="IPR035965">
    <property type="entry name" value="PAS-like_dom_sf"/>
</dbReference>
<dbReference type="InterPro" id="IPR052155">
    <property type="entry name" value="Biofilm_reg_signaling"/>
</dbReference>
<dbReference type="OrthoDB" id="1316910at2"/>
<dbReference type="Pfam" id="PF08448">
    <property type="entry name" value="PAS_4"/>
    <property type="match status" value="2"/>
</dbReference>
<dbReference type="NCBIfam" id="TIGR00254">
    <property type="entry name" value="GGDEF"/>
    <property type="match status" value="1"/>
</dbReference>
<dbReference type="InterPro" id="IPR035919">
    <property type="entry name" value="EAL_sf"/>
</dbReference>
<dbReference type="Pfam" id="PF00563">
    <property type="entry name" value="EAL"/>
    <property type="match status" value="1"/>
</dbReference>
<keyword evidence="2" id="KW-0973">c-di-GMP</keyword>
<dbReference type="GO" id="GO:0071111">
    <property type="term" value="F:cyclic-guanylate-specific phosphodiesterase activity"/>
    <property type="evidence" value="ECO:0007669"/>
    <property type="project" value="UniProtKB-EC"/>
</dbReference>
<dbReference type="InterPro" id="IPR013656">
    <property type="entry name" value="PAS_4"/>
</dbReference>
<dbReference type="SMART" id="SM00052">
    <property type="entry name" value="EAL"/>
    <property type="match status" value="1"/>
</dbReference>
<accession>A0A1K9ZQS1</accession>
<proteinExistence type="predicted"/>
<dbReference type="Gene3D" id="3.30.450.20">
    <property type="entry name" value="PAS domain"/>
    <property type="match status" value="2"/>
</dbReference>
<dbReference type="InterPro" id="IPR000014">
    <property type="entry name" value="PAS"/>
</dbReference>
<dbReference type="NCBIfam" id="TIGR00229">
    <property type="entry name" value="sensory_box"/>
    <property type="match status" value="1"/>
</dbReference>
<keyword evidence="9" id="KW-1185">Reference proteome</keyword>
<dbReference type="SUPFAM" id="SSF55073">
    <property type="entry name" value="Nucleotide cyclase"/>
    <property type="match status" value="1"/>
</dbReference>
<evidence type="ECO:0000259" key="4">
    <source>
        <dbReference type="PROSITE" id="PS50113"/>
    </source>
</evidence>
<dbReference type="SUPFAM" id="SSF141868">
    <property type="entry name" value="EAL domain-like"/>
    <property type="match status" value="1"/>
</dbReference>
<dbReference type="EMBL" id="FPLD01000064">
    <property type="protein sequence ID" value="SGZ00909.1"/>
    <property type="molecule type" value="Genomic_DNA"/>
</dbReference>
<name>A0A1K9ZQS1_9GAMM</name>
<dbReference type="EMBL" id="FPLJ01000052">
    <property type="protein sequence ID" value="SGY91393.1"/>
    <property type="molecule type" value="Genomic_DNA"/>
</dbReference>
<dbReference type="GeneID" id="61298036"/>
<dbReference type="InterPro" id="IPR000700">
    <property type="entry name" value="PAS-assoc_C"/>
</dbReference>
<reference evidence="8 10" key="2">
    <citation type="submission" date="2016-11" db="EMBL/GenBank/DDBJ databases">
        <authorList>
            <person name="Jaros S."/>
            <person name="Januszkiewicz K."/>
            <person name="Wedrychowicz H."/>
        </authorList>
    </citation>
    <scope>NUCLEOTIDE SEQUENCE [LARGE SCALE GENOMIC DNA]</scope>
    <source>
        <strain evidence="8">NVI 5450</strain>
    </source>
</reference>
<dbReference type="SUPFAM" id="SSF55785">
    <property type="entry name" value="PYP-like sensor domain (PAS domain)"/>
    <property type="match status" value="2"/>
</dbReference>
<dbReference type="SMART" id="SM00267">
    <property type="entry name" value="GGDEF"/>
    <property type="match status" value="1"/>
</dbReference>
<evidence type="ECO:0000259" key="5">
    <source>
        <dbReference type="PROSITE" id="PS50883"/>
    </source>
</evidence>
<dbReference type="PANTHER" id="PTHR44757">
    <property type="entry name" value="DIGUANYLATE CYCLASE DGCP"/>
    <property type="match status" value="1"/>
</dbReference>
<feature type="domain" description="EAL" evidence="5">
    <location>
        <begin position="431"/>
        <end position="684"/>
    </location>
</feature>
<gene>
    <name evidence="7" type="ORF">MT2528_2147</name>
    <name evidence="8" type="ORF">NVI5450_2363</name>
</gene>
<evidence type="ECO:0000259" key="3">
    <source>
        <dbReference type="PROSITE" id="PS50112"/>
    </source>
</evidence>
<dbReference type="EC" id="3.1.4.52" evidence="1"/>
<dbReference type="CDD" id="cd01948">
    <property type="entry name" value="EAL"/>
    <property type="match status" value="1"/>
</dbReference>
<feature type="domain" description="PAS" evidence="3">
    <location>
        <begin position="139"/>
        <end position="208"/>
    </location>
</feature>
<evidence type="ECO:0000313" key="8">
    <source>
        <dbReference type="EMBL" id="SGZ00909.1"/>
    </source>
</evidence>
<dbReference type="PROSITE" id="PS50113">
    <property type="entry name" value="PAC"/>
    <property type="match status" value="1"/>
</dbReference>
<evidence type="ECO:0000256" key="1">
    <source>
        <dbReference type="ARBA" id="ARBA00012282"/>
    </source>
</evidence>
<evidence type="ECO:0000313" key="9">
    <source>
        <dbReference type="Proteomes" id="UP000182660"/>
    </source>
</evidence>
<feature type="domain" description="GGDEF" evidence="6">
    <location>
        <begin position="289"/>
        <end position="422"/>
    </location>
</feature>
<dbReference type="RefSeq" id="WP_075473548.1">
    <property type="nucleotide sequence ID" value="NZ_CAWQZC010000127.1"/>
</dbReference>
<dbReference type="PROSITE" id="PS50883">
    <property type="entry name" value="EAL"/>
    <property type="match status" value="1"/>
</dbReference>
<dbReference type="Gene3D" id="3.30.70.270">
    <property type="match status" value="1"/>
</dbReference>
<evidence type="ECO:0000313" key="10">
    <source>
        <dbReference type="Proteomes" id="UP000183794"/>
    </source>
</evidence>
<dbReference type="InterPro" id="IPR029787">
    <property type="entry name" value="Nucleotide_cyclase"/>
</dbReference>
<dbReference type="InterPro" id="IPR001633">
    <property type="entry name" value="EAL_dom"/>
</dbReference>
<sequence>MGNKDPLNHVLIAAIQHLPIGIFWKDTKGQYLGCNKHCLELFDLPSEQFIIGKTDVQLKPAFKEKKLPNDELYQTDQQALKYGRSVIAKKMTMETIYGDGQYEITKIPLKNKTGEIIGLLGIAVDVSSKFRSEQKLQEKTALLNSIFDALPDSVIYKDMQGRVVECNRAALKLANKKKADVIGKTIGQLLPETTAKLSISYDSQLKPNYKSVNYKMEFTLEGRDVYVDVHKHPVIKNNELVGTVSISRDMKERRITLQKIDTLTKQDQLTNLLNRTTFLKKLDKIKSDSKWGMLLIDIKKLGYINSHHGTDIGDQVLFYVGEAIKKIAPEHAYLARIQGDRFSILSDQVSSSKQLDDLCNTLTNRLNKKIAIQGHVIDLAICIGAANYPYSIQNTKQLLTCSEQALQRSRKHPEQSYSLFNPVLEAHADAERRLTEDLKYAIQKKNIDLYYQPIIDSKTKVVLGVEALARWHHPEQGLIMPIKFIALAEKNNLIGQLGEVVLEKACQQLAQWRAHDIDIFMAVNLSPIQFNDPQLINKIKYCIDYYQVPAHRLEIEVTESALMESNKTADQMLEELIKLGVRLSIDDFGTGYCSLSYLKNMPAHKIKIDKSFVDELEIDKTTTAITRSVISLARELNITVTAEGIEEESQMEWLQAQQCDQLQGYLFSRPLPSDKFCLWYKKHHATHNNMTYLQHTETTLSMPVL</sequence>
<dbReference type="Proteomes" id="UP000183794">
    <property type="component" value="Unassembled WGS sequence"/>
</dbReference>
<dbReference type="Pfam" id="PF00990">
    <property type="entry name" value="GGDEF"/>
    <property type="match status" value="1"/>
</dbReference>
<dbReference type="PROSITE" id="PS50887">
    <property type="entry name" value="GGDEF"/>
    <property type="match status" value="1"/>
</dbReference>
<reference evidence="7 9" key="1">
    <citation type="submission" date="2016-11" db="EMBL/GenBank/DDBJ databases">
        <authorList>
            <person name="Klemetsen T."/>
        </authorList>
    </citation>
    <scope>NUCLEOTIDE SEQUENCE [LARGE SCALE GENOMIC DNA]</scope>
    <source>
        <strain evidence="7">MT 2528</strain>
    </source>
</reference>
<dbReference type="SMART" id="SM00091">
    <property type="entry name" value="PAS"/>
    <property type="match status" value="2"/>
</dbReference>
<evidence type="ECO:0000313" key="7">
    <source>
        <dbReference type="EMBL" id="SGY91393.1"/>
    </source>
</evidence>
<evidence type="ECO:0000256" key="2">
    <source>
        <dbReference type="ARBA" id="ARBA00022636"/>
    </source>
</evidence>
<dbReference type="InterPro" id="IPR000160">
    <property type="entry name" value="GGDEF_dom"/>
</dbReference>
<dbReference type="FunFam" id="3.20.20.450:FF:000001">
    <property type="entry name" value="Cyclic di-GMP phosphodiesterase yahA"/>
    <property type="match status" value="1"/>
</dbReference>
<dbReference type="AlphaFoldDB" id="A0A1K9ZQS1"/>
<feature type="domain" description="PAC" evidence="4">
    <location>
        <begin position="89"/>
        <end position="138"/>
    </location>
</feature>
<dbReference type="Proteomes" id="UP000182660">
    <property type="component" value="Unassembled WGS sequence"/>
</dbReference>
<organism evidence="8 10">
    <name type="scientific">Moritella viscosa</name>
    <dbReference type="NCBI Taxonomy" id="80854"/>
    <lineage>
        <taxon>Bacteria</taxon>
        <taxon>Pseudomonadati</taxon>
        <taxon>Pseudomonadota</taxon>
        <taxon>Gammaproteobacteria</taxon>
        <taxon>Alteromonadales</taxon>
        <taxon>Moritellaceae</taxon>
        <taxon>Moritella</taxon>
    </lineage>
</organism>
<dbReference type="CDD" id="cd00130">
    <property type="entry name" value="PAS"/>
    <property type="match status" value="1"/>
</dbReference>
<dbReference type="PANTHER" id="PTHR44757:SF2">
    <property type="entry name" value="BIOFILM ARCHITECTURE MAINTENANCE PROTEIN MBAA"/>
    <property type="match status" value="1"/>
</dbReference>
<dbReference type="PROSITE" id="PS50112">
    <property type="entry name" value="PAS"/>
    <property type="match status" value="1"/>
</dbReference>
<dbReference type="CDD" id="cd01949">
    <property type="entry name" value="GGDEF"/>
    <property type="match status" value="1"/>
</dbReference>
<dbReference type="InterPro" id="IPR043128">
    <property type="entry name" value="Rev_trsase/Diguanyl_cyclase"/>
</dbReference>